<keyword evidence="3" id="KW-1185">Reference proteome</keyword>
<feature type="domain" description="DUF4365" evidence="1">
    <location>
        <begin position="9"/>
        <end position="170"/>
    </location>
</feature>
<proteinExistence type="predicted"/>
<dbReference type="AlphaFoldDB" id="D2QY13"/>
<evidence type="ECO:0000313" key="3">
    <source>
        <dbReference type="Proteomes" id="UP000001887"/>
    </source>
</evidence>
<gene>
    <name evidence="2" type="ordered locus">Psta_3426</name>
</gene>
<name>D2QY13_PIRSD</name>
<dbReference type="OrthoDB" id="7058312at2"/>
<organism evidence="2 3">
    <name type="scientific">Pirellula staleyi (strain ATCC 27377 / DSM 6068 / ICPB 4128)</name>
    <name type="common">Pirella staleyi</name>
    <dbReference type="NCBI Taxonomy" id="530564"/>
    <lineage>
        <taxon>Bacteria</taxon>
        <taxon>Pseudomonadati</taxon>
        <taxon>Planctomycetota</taxon>
        <taxon>Planctomycetia</taxon>
        <taxon>Pirellulales</taxon>
        <taxon>Pirellulaceae</taxon>
        <taxon>Pirellula</taxon>
    </lineage>
</organism>
<protein>
    <recommendedName>
        <fullName evidence="1">DUF4365 domain-containing protein</fullName>
    </recommendedName>
</protein>
<reference evidence="2 3" key="1">
    <citation type="journal article" date="2009" name="Stand. Genomic Sci.">
        <title>Complete genome sequence of Pirellula staleyi type strain (ATCC 27377).</title>
        <authorList>
            <person name="Clum A."/>
            <person name="Tindall B.J."/>
            <person name="Sikorski J."/>
            <person name="Ivanova N."/>
            <person name="Mavrommatis K."/>
            <person name="Lucas S."/>
            <person name="Glavina del Rio T."/>
            <person name="Nolan M."/>
            <person name="Chen F."/>
            <person name="Tice H."/>
            <person name="Pitluck S."/>
            <person name="Cheng J.F."/>
            <person name="Chertkov O."/>
            <person name="Brettin T."/>
            <person name="Han C."/>
            <person name="Detter J.C."/>
            <person name="Kuske C."/>
            <person name="Bruce D."/>
            <person name="Goodwin L."/>
            <person name="Ovchinikova G."/>
            <person name="Pati A."/>
            <person name="Mikhailova N."/>
            <person name="Chen A."/>
            <person name="Palaniappan K."/>
            <person name="Land M."/>
            <person name="Hauser L."/>
            <person name="Chang Y.J."/>
            <person name="Jeffries C.D."/>
            <person name="Chain P."/>
            <person name="Rohde M."/>
            <person name="Goker M."/>
            <person name="Bristow J."/>
            <person name="Eisen J.A."/>
            <person name="Markowitz V."/>
            <person name="Hugenholtz P."/>
            <person name="Kyrpides N.C."/>
            <person name="Klenk H.P."/>
            <person name="Lapidus A."/>
        </authorList>
    </citation>
    <scope>NUCLEOTIDE SEQUENCE [LARGE SCALE GENOMIC DNA]</scope>
    <source>
        <strain evidence="3">ATCC 27377 / DSM 6068 / ICPB 4128</strain>
    </source>
</reference>
<evidence type="ECO:0000313" key="2">
    <source>
        <dbReference type="EMBL" id="ADB18090.1"/>
    </source>
</evidence>
<dbReference type="KEGG" id="psl:Psta_3426"/>
<sequence>MSNSRTVTERNAIAAVQRYVESDWFSRWQEFEARNDDGVDGIVFLRKKKLDKKSNKPDKAPGYTSLPIRGVLFVQVKGGEGYAGQSQKRPDHIEINLGEEYINNHRPRWDALPGPAILVYVNTANLKQNLDAWWTDLKVDSTYSDDNKQIVLVPKSQRFGPHSKGHMRRLLGPETQYDAHLHPLTAVHKDSSYVSIVLPLKACARSFYREWSVLPASERTHPGLGEILVTRNGWRHITRKGRRHERIVQSLQLLGIAKRMIKEVKDVGWVGRMEERQLKNGTIQRRELLGIRARVKFPFRQESVIQVILERKRIYGKSLISERTTFYSVYEARRGK</sequence>
<dbReference type="HOGENOM" id="CLU_828023_0_0_0"/>
<dbReference type="Proteomes" id="UP000001887">
    <property type="component" value="Chromosome"/>
</dbReference>
<accession>D2QY13</accession>
<dbReference type="Pfam" id="PF14280">
    <property type="entry name" value="DUF4365"/>
    <property type="match status" value="1"/>
</dbReference>
<dbReference type="eggNOG" id="ENOG5033U9D">
    <property type="taxonomic scope" value="Bacteria"/>
</dbReference>
<dbReference type="EMBL" id="CP001848">
    <property type="protein sequence ID" value="ADB18090.1"/>
    <property type="molecule type" value="Genomic_DNA"/>
</dbReference>
<dbReference type="STRING" id="530564.Psta_3426"/>
<dbReference type="InterPro" id="IPR025375">
    <property type="entry name" value="DUF4365"/>
</dbReference>
<evidence type="ECO:0000259" key="1">
    <source>
        <dbReference type="Pfam" id="PF14280"/>
    </source>
</evidence>